<dbReference type="InterPro" id="IPR002347">
    <property type="entry name" value="SDR_fam"/>
</dbReference>
<dbReference type="PANTHER" id="PTHR42760">
    <property type="entry name" value="SHORT-CHAIN DEHYDROGENASES/REDUCTASES FAMILY MEMBER"/>
    <property type="match status" value="1"/>
</dbReference>
<dbReference type="EMBL" id="JBIGIC010000013">
    <property type="protein sequence ID" value="MFG6489464.1"/>
    <property type="molecule type" value="Genomic_DNA"/>
</dbReference>
<evidence type="ECO:0000313" key="5">
    <source>
        <dbReference type="Proteomes" id="UP001606134"/>
    </source>
</evidence>
<protein>
    <submittedName>
        <fullName evidence="4">SDR family NAD(P)-dependent oxidoreductase</fullName>
        <ecNumber evidence="4">1.1.1.-</ecNumber>
    </submittedName>
</protein>
<dbReference type="Gene3D" id="3.40.50.720">
    <property type="entry name" value="NAD(P)-binding Rossmann-like Domain"/>
    <property type="match status" value="1"/>
</dbReference>
<dbReference type="Pfam" id="PF13561">
    <property type="entry name" value="adh_short_C2"/>
    <property type="match status" value="1"/>
</dbReference>
<dbReference type="PROSITE" id="PS00061">
    <property type="entry name" value="ADH_SHORT"/>
    <property type="match status" value="1"/>
</dbReference>
<comment type="caution">
    <text evidence="4">The sequence shown here is derived from an EMBL/GenBank/DDBJ whole genome shotgun (WGS) entry which is preliminary data.</text>
</comment>
<keyword evidence="5" id="KW-1185">Reference proteome</keyword>
<dbReference type="PANTHER" id="PTHR42760:SF133">
    <property type="entry name" value="3-OXOACYL-[ACYL-CARRIER-PROTEIN] REDUCTASE"/>
    <property type="match status" value="1"/>
</dbReference>
<dbReference type="RefSeq" id="WP_394415862.1">
    <property type="nucleotide sequence ID" value="NZ_JBIGIC010000013.1"/>
</dbReference>
<gene>
    <name evidence="4" type="ORF">ACG04R_22490</name>
</gene>
<proteinExistence type="inferred from homology"/>
<dbReference type="PRINTS" id="PR00080">
    <property type="entry name" value="SDRFAMILY"/>
</dbReference>
<evidence type="ECO:0000259" key="3">
    <source>
        <dbReference type="SMART" id="SM00822"/>
    </source>
</evidence>
<reference evidence="4 5" key="1">
    <citation type="submission" date="2024-08" db="EMBL/GenBank/DDBJ databases">
        <authorList>
            <person name="Lu H."/>
        </authorList>
    </citation>
    <scope>NUCLEOTIDE SEQUENCE [LARGE SCALE GENOMIC DNA]</scope>
    <source>
        <strain evidence="4 5">BYS78W</strain>
    </source>
</reference>
<dbReference type="EC" id="1.1.1.-" evidence="4"/>
<comment type="similarity">
    <text evidence="1">Belongs to the short-chain dehydrogenases/reductases (SDR) family.</text>
</comment>
<sequence length="252" mass="25712">MSINLSLQDKVAVVTGASRGIGLACAHKLAQAGASVIMLGRNEAALQAAAQGIRTALPHAQLQPLACNVADPASVRDAFQTVFKTHKKLHVLVANAGVLDDALIGMVTPAQIDNTFGTNASGVLYCAQYASRLMARSGGGAIINVTSIMGLRGNIGQAVYAGSKAAVVGITLSLAKELAPQKIRVNAVAPGFIDTDMARSISSEKRAERIGAIAMARAGGADEVADVVLFLASDMASYVTGQVVGVDGGMVI</sequence>
<organism evidence="4 5">
    <name type="scientific">Pelomonas candidula</name>
    <dbReference type="NCBI Taxonomy" id="3299025"/>
    <lineage>
        <taxon>Bacteria</taxon>
        <taxon>Pseudomonadati</taxon>
        <taxon>Pseudomonadota</taxon>
        <taxon>Betaproteobacteria</taxon>
        <taxon>Burkholderiales</taxon>
        <taxon>Sphaerotilaceae</taxon>
        <taxon>Roseateles</taxon>
    </lineage>
</organism>
<accession>A0ABW7HHS2</accession>
<feature type="domain" description="Ketoreductase" evidence="3">
    <location>
        <begin position="10"/>
        <end position="191"/>
    </location>
</feature>
<evidence type="ECO:0000256" key="1">
    <source>
        <dbReference type="ARBA" id="ARBA00006484"/>
    </source>
</evidence>
<evidence type="ECO:0000313" key="4">
    <source>
        <dbReference type="EMBL" id="MFG6489464.1"/>
    </source>
</evidence>
<dbReference type="InterPro" id="IPR057326">
    <property type="entry name" value="KR_dom"/>
</dbReference>
<dbReference type="SMART" id="SM00822">
    <property type="entry name" value="PKS_KR"/>
    <property type="match status" value="1"/>
</dbReference>
<dbReference type="InterPro" id="IPR020904">
    <property type="entry name" value="Sc_DH/Rdtase_CS"/>
</dbReference>
<dbReference type="InterPro" id="IPR036291">
    <property type="entry name" value="NAD(P)-bd_dom_sf"/>
</dbReference>
<dbReference type="SUPFAM" id="SSF51735">
    <property type="entry name" value="NAD(P)-binding Rossmann-fold domains"/>
    <property type="match status" value="1"/>
</dbReference>
<dbReference type="Proteomes" id="UP001606134">
    <property type="component" value="Unassembled WGS sequence"/>
</dbReference>
<keyword evidence="2 4" id="KW-0560">Oxidoreductase</keyword>
<dbReference type="GO" id="GO:0016491">
    <property type="term" value="F:oxidoreductase activity"/>
    <property type="evidence" value="ECO:0007669"/>
    <property type="project" value="UniProtKB-KW"/>
</dbReference>
<dbReference type="PRINTS" id="PR00081">
    <property type="entry name" value="GDHRDH"/>
</dbReference>
<evidence type="ECO:0000256" key="2">
    <source>
        <dbReference type="ARBA" id="ARBA00023002"/>
    </source>
</evidence>
<name>A0ABW7HHS2_9BURK</name>
<dbReference type="NCBIfam" id="NF005559">
    <property type="entry name" value="PRK07231.1"/>
    <property type="match status" value="1"/>
</dbReference>